<evidence type="ECO:0000313" key="4">
    <source>
        <dbReference type="Proteomes" id="UP000218151"/>
    </source>
</evidence>
<evidence type="ECO:0000313" key="3">
    <source>
        <dbReference type="EMBL" id="PAX08393.1"/>
    </source>
</evidence>
<proteinExistence type="predicted"/>
<feature type="domain" description="Beta-lactamase-related" evidence="2">
    <location>
        <begin position="34"/>
        <end position="370"/>
    </location>
</feature>
<dbReference type="Proteomes" id="UP000218151">
    <property type="component" value="Unassembled WGS sequence"/>
</dbReference>
<evidence type="ECO:0000259" key="2">
    <source>
        <dbReference type="Pfam" id="PF00144"/>
    </source>
</evidence>
<dbReference type="InterPro" id="IPR012338">
    <property type="entry name" value="Beta-lactam/transpept-like"/>
</dbReference>
<evidence type="ECO:0000256" key="1">
    <source>
        <dbReference type="SAM" id="SignalP"/>
    </source>
</evidence>
<feature type="signal peptide" evidence="1">
    <location>
        <begin position="1"/>
        <end position="16"/>
    </location>
</feature>
<name>A0A2A2SGQ7_9SPHN</name>
<gene>
    <name evidence="3" type="ORF">CKY28_11600</name>
</gene>
<reference evidence="4" key="1">
    <citation type="submission" date="2017-09" db="EMBL/GenBank/DDBJ databases">
        <authorList>
            <person name="Feng G."/>
            <person name="Zhu H."/>
        </authorList>
    </citation>
    <scope>NUCLEOTIDE SEQUENCE [LARGE SCALE GENOMIC DNA]</scope>
    <source>
        <strain evidence="4">1PNM-20</strain>
    </source>
</reference>
<protein>
    <submittedName>
        <fullName evidence="3">Serine hydrolase</fullName>
    </submittedName>
</protein>
<keyword evidence="3" id="KW-0378">Hydrolase</keyword>
<dbReference type="AlphaFoldDB" id="A0A2A2SGQ7"/>
<accession>A0A2A2SGQ7</accession>
<keyword evidence="4" id="KW-1185">Reference proteome</keyword>
<dbReference type="Pfam" id="PF00144">
    <property type="entry name" value="Beta-lactamase"/>
    <property type="match status" value="1"/>
</dbReference>
<keyword evidence="1" id="KW-0732">Signal</keyword>
<organism evidence="3 4">
    <name type="scientific">Sphingomonas lenta</name>
    <dbReference type="NCBI Taxonomy" id="1141887"/>
    <lineage>
        <taxon>Bacteria</taxon>
        <taxon>Pseudomonadati</taxon>
        <taxon>Pseudomonadota</taxon>
        <taxon>Alphaproteobacteria</taxon>
        <taxon>Sphingomonadales</taxon>
        <taxon>Sphingomonadaceae</taxon>
        <taxon>Sphingomonas</taxon>
    </lineage>
</organism>
<dbReference type="SUPFAM" id="SSF56601">
    <property type="entry name" value="beta-lactamase/transpeptidase-like"/>
    <property type="match status" value="1"/>
</dbReference>
<dbReference type="PANTHER" id="PTHR43283">
    <property type="entry name" value="BETA-LACTAMASE-RELATED"/>
    <property type="match status" value="1"/>
</dbReference>
<feature type="chain" id="PRO_5011996938" evidence="1">
    <location>
        <begin position="17"/>
        <end position="376"/>
    </location>
</feature>
<dbReference type="GO" id="GO:0016787">
    <property type="term" value="F:hydrolase activity"/>
    <property type="evidence" value="ECO:0007669"/>
    <property type="project" value="UniProtKB-KW"/>
</dbReference>
<dbReference type="OrthoDB" id="5705574at2"/>
<sequence>MRLGLLSALLPLAACAARPAEVRVGFDAAGVTSEEARGIADRRTGRRVTADDPVRIASVSKLIVALGVMRLVESGRIELDRDVGHYLGWPVRNPAFPDRPVTLRLLLGHRSSLMDDADYIVPLGERLRDRLGDARAWDRAHAPGAYFRYANLNFPVIGSVVERVTGERFDRAMRRLVFEPLGVDACFNWATCSDEAVARAVVLYRVNGEVATDDLRGRRPDCPVVSKGPCDLPAYRLGENGALFSPQGGARVSMRGLARIGRMLLAGGEGFLRPESIAEMERAGWTFDGANGDTTSGFYCRYGLAVQLLATPVKGCADDPFGGERVGHAGEAYGLRSGLWLDRRAGKGVAFFATAVPDGNKGARSAYAKAEERLGR</sequence>
<dbReference type="InterPro" id="IPR001466">
    <property type="entry name" value="Beta-lactam-related"/>
</dbReference>
<dbReference type="EMBL" id="NSLI01000003">
    <property type="protein sequence ID" value="PAX08393.1"/>
    <property type="molecule type" value="Genomic_DNA"/>
</dbReference>
<dbReference type="Gene3D" id="3.40.710.10">
    <property type="entry name" value="DD-peptidase/beta-lactamase superfamily"/>
    <property type="match status" value="1"/>
</dbReference>
<comment type="caution">
    <text evidence="3">The sequence shown here is derived from an EMBL/GenBank/DDBJ whole genome shotgun (WGS) entry which is preliminary data.</text>
</comment>
<dbReference type="InterPro" id="IPR050789">
    <property type="entry name" value="Diverse_Enzym_Activities"/>
</dbReference>